<feature type="transmembrane region" description="Helical" evidence="8">
    <location>
        <begin position="103"/>
        <end position="122"/>
    </location>
</feature>
<dbReference type="GO" id="GO:0009103">
    <property type="term" value="P:lipopolysaccharide biosynthetic process"/>
    <property type="evidence" value="ECO:0007669"/>
    <property type="project" value="UniProtKB-ARBA"/>
</dbReference>
<feature type="transmembrane region" description="Helical" evidence="8">
    <location>
        <begin position="12"/>
        <end position="29"/>
    </location>
</feature>
<evidence type="ECO:0000256" key="6">
    <source>
        <dbReference type="ARBA" id="ARBA00022989"/>
    </source>
</evidence>
<evidence type="ECO:0000256" key="3">
    <source>
        <dbReference type="ARBA" id="ARBA00022676"/>
    </source>
</evidence>
<dbReference type="Pfam" id="PF13231">
    <property type="entry name" value="PMT_2"/>
    <property type="match status" value="1"/>
</dbReference>
<feature type="transmembrane region" description="Helical" evidence="8">
    <location>
        <begin position="351"/>
        <end position="371"/>
    </location>
</feature>
<keyword evidence="6 8" id="KW-1133">Transmembrane helix</keyword>
<dbReference type="InterPro" id="IPR038731">
    <property type="entry name" value="RgtA/B/C-like"/>
</dbReference>
<evidence type="ECO:0000256" key="4">
    <source>
        <dbReference type="ARBA" id="ARBA00022679"/>
    </source>
</evidence>
<dbReference type="EMBL" id="AAEW02000006">
    <property type="protein sequence ID" value="EAT16150.1"/>
    <property type="molecule type" value="Genomic_DNA"/>
</dbReference>
<keyword evidence="3" id="KW-0328">Glycosyltransferase</keyword>
<evidence type="ECO:0000256" key="2">
    <source>
        <dbReference type="ARBA" id="ARBA00022475"/>
    </source>
</evidence>
<organism evidence="10 11">
    <name type="scientific">Desulfuromonas acetoxidans (strain DSM 684 / 11070)</name>
    <dbReference type="NCBI Taxonomy" id="281689"/>
    <lineage>
        <taxon>Bacteria</taxon>
        <taxon>Pseudomonadati</taxon>
        <taxon>Thermodesulfobacteriota</taxon>
        <taxon>Desulfuromonadia</taxon>
        <taxon>Desulfuromonadales</taxon>
        <taxon>Desulfuromonadaceae</taxon>
        <taxon>Desulfuromonas</taxon>
    </lineage>
</organism>
<gene>
    <name evidence="10" type="ORF">Dace_1614</name>
</gene>
<protein>
    <submittedName>
        <fullName evidence="10">Glycosyl transferase, family 39</fullName>
    </submittedName>
</protein>
<evidence type="ECO:0000256" key="1">
    <source>
        <dbReference type="ARBA" id="ARBA00004651"/>
    </source>
</evidence>
<feature type="transmembrane region" description="Helical" evidence="8">
    <location>
        <begin position="321"/>
        <end position="339"/>
    </location>
</feature>
<keyword evidence="7 8" id="KW-0472">Membrane</keyword>
<dbReference type="GO" id="GO:0005886">
    <property type="term" value="C:plasma membrane"/>
    <property type="evidence" value="ECO:0007669"/>
    <property type="project" value="UniProtKB-SubCell"/>
</dbReference>
<dbReference type="AlphaFoldDB" id="Q1K158"/>
<comment type="subcellular location">
    <subcellularLocation>
        <location evidence="1">Cell membrane</location>
        <topology evidence="1">Multi-pass membrane protein</topology>
    </subcellularLocation>
</comment>
<dbReference type="OrthoDB" id="5405267at2"/>
<keyword evidence="11" id="KW-1185">Reference proteome</keyword>
<sequence length="505" mass="57614">MIDFLSRHRALLLIMALSLGLKLLFVWQGEVVNPDSATYIAAAQKHAQGLYTEGLRYYRMPFYPLVLAGVHAVIPNWIYAGQVLTIVPLVLCLWPLYELTRRLFDQQVAFVTSLLFAVLPAFNTSATSVKRDPLFLLFSLVAVLFIVIAYQDGRLRWWLFFALFSVLAILNRVEGVMIPAIAVLFIPIFRPSVSGTKKTSLWRFLIMVGLVPLFLVAVIAGLKLAGIDSLSRLNEVVVWGRQLALQKFFLGYQALMEKLKVFQETLPHADLHNNLIETVRHYAPLIYLLGLMEMLGKIIFPTSLLALWAKRWEKIGSKAKERWILVALCVATIMLNLVFSVKRNFTTERYLWLAGTSLLPWVGCGIVVCWHRYQAKRIVLLLLFLLFIGAPLAKTLSVVAEKQDHSVVEAGQWLRNYDSNEMMVVMYNDRRLPLYANRAEDVRRIRNLAWLKRHARKKKDVTLVALYVSNKKNEDTAIDGFEPLKTFAGHKKTVLLLQRKGSSDN</sequence>
<evidence type="ECO:0000313" key="10">
    <source>
        <dbReference type="EMBL" id="EAT16150.1"/>
    </source>
</evidence>
<dbReference type="GO" id="GO:0016763">
    <property type="term" value="F:pentosyltransferase activity"/>
    <property type="evidence" value="ECO:0007669"/>
    <property type="project" value="TreeGrafter"/>
</dbReference>
<dbReference type="PANTHER" id="PTHR33908:SF11">
    <property type="entry name" value="MEMBRANE PROTEIN"/>
    <property type="match status" value="1"/>
</dbReference>
<feature type="transmembrane region" description="Helical" evidence="8">
    <location>
        <begin position="134"/>
        <end position="151"/>
    </location>
</feature>
<comment type="caution">
    <text evidence="10">The sequence shown here is derived from an EMBL/GenBank/DDBJ whole genome shotgun (WGS) entry which is preliminary data.</text>
</comment>
<dbReference type="Proteomes" id="UP000005695">
    <property type="component" value="Unassembled WGS sequence"/>
</dbReference>
<keyword evidence="5 8" id="KW-0812">Transmembrane</keyword>
<dbReference type="PANTHER" id="PTHR33908">
    <property type="entry name" value="MANNOSYLTRANSFERASE YKCB-RELATED"/>
    <property type="match status" value="1"/>
</dbReference>
<evidence type="ECO:0000256" key="5">
    <source>
        <dbReference type="ARBA" id="ARBA00022692"/>
    </source>
</evidence>
<evidence type="ECO:0000256" key="7">
    <source>
        <dbReference type="ARBA" id="ARBA00023136"/>
    </source>
</evidence>
<keyword evidence="4 10" id="KW-0808">Transferase</keyword>
<feature type="transmembrane region" description="Helical" evidence="8">
    <location>
        <begin position="378"/>
        <end position="400"/>
    </location>
</feature>
<evidence type="ECO:0000313" key="11">
    <source>
        <dbReference type="Proteomes" id="UP000005695"/>
    </source>
</evidence>
<feature type="transmembrane region" description="Helical" evidence="8">
    <location>
        <begin position="201"/>
        <end position="222"/>
    </location>
</feature>
<reference evidence="10" key="2">
    <citation type="submission" date="2006-05" db="EMBL/GenBank/DDBJ databases">
        <title>Sequencing of the draft genome and assembly of Desulfuromonas acetoxidans DSM 684.</title>
        <authorList>
            <consortium name="US DOE Joint Genome Institute (JGI-PGF)"/>
            <person name="Copeland A."/>
            <person name="Lucas S."/>
            <person name="Lapidus A."/>
            <person name="Barry K."/>
            <person name="Detter J.C."/>
            <person name="Glavina del Rio T."/>
            <person name="Hammon N."/>
            <person name="Israni S."/>
            <person name="Dalin E."/>
            <person name="Tice H."/>
            <person name="Bruce D."/>
            <person name="Pitluck S."/>
            <person name="Richardson P."/>
        </authorList>
    </citation>
    <scope>NUCLEOTIDE SEQUENCE [LARGE SCALE GENOMIC DNA]</scope>
    <source>
        <strain evidence="10">DSM 684</strain>
    </source>
</reference>
<dbReference type="InterPro" id="IPR050297">
    <property type="entry name" value="LipidA_mod_glycosyltrf_83"/>
</dbReference>
<feature type="transmembrane region" description="Helical" evidence="8">
    <location>
        <begin position="285"/>
        <end position="309"/>
    </location>
</feature>
<dbReference type="RefSeq" id="WP_005999312.1">
    <property type="nucleotide sequence ID" value="NZ_AAEW02000006.1"/>
</dbReference>
<reference evidence="10" key="1">
    <citation type="submission" date="2006-05" db="EMBL/GenBank/DDBJ databases">
        <title>Annotation of the draft genome assembly of Desulfuromonas acetoxidans DSM 684.</title>
        <authorList>
            <consortium name="US DOE Joint Genome Institute (JGI-ORNL)"/>
            <person name="Larimer F."/>
            <person name="Land M."/>
            <person name="Hauser L."/>
        </authorList>
    </citation>
    <scope>NUCLEOTIDE SEQUENCE [LARGE SCALE GENOMIC DNA]</scope>
    <source>
        <strain evidence="10">DSM 684</strain>
    </source>
</reference>
<accession>Q1K158</accession>
<feature type="domain" description="Glycosyltransferase RgtA/B/C/D-like" evidence="9">
    <location>
        <begin position="61"/>
        <end position="211"/>
    </location>
</feature>
<feature type="transmembrane region" description="Helical" evidence="8">
    <location>
        <begin position="157"/>
        <end position="189"/>
    </location>
</feature>
<name>Q1K158_DESA6</name>
<proteinExistence type="predicted"/>
<keyword evidence="2" id="KW-1003">Cell membrane</keyword>
<evidence type="ECO:0000259" key="9">
    <source>
        <dbReference type="Pfam" id="PF13231"/>
    </source>
</evidence>
<evidence type="ECO:0000256" key="8">
    <source>
        <dbReference type="SAM" id="Phobius"/>
    </source>
</evidence>